<accession>A0A1M4TSN5</accession>
<evidence type="ECO:0000256" key="2">
    <source>
        <dbReference type="ARBA" id="ARBA00022553"/>
    </source>
</evidence>
<dbReference type="Proteomes" id="UP000184245">
    <property type="component" value="Unassembled WGS sequence"/>
</dbReference>
<dbReference type="PROSITE" id="PS50110">
    <property type="entry name" value="RESPONSE_REGULATORY"/>
    <property type="match status" value="1"/>
</dbReference>
<dbReference type="SMART" id="SM00448">
    <property type="entry name" value="REC"/>
    <property type="match status" value="1"/>
</dbReference>
<evidence type="ECO:0000313" key="13">
    <source>
        <dbReference type="Proteomes" id="UP000184245"/>
    </source>
</evidence>
<feature type="domain" description="Response regulatory" evidence="10">
    <location>
        <begin position="4"/>
        <end position="116"/>
    </location>
</feature>
<dbReference type="FunFam" id="3.40.50.2300:FF:000001">
    <property type="entry name" value="DNA-binding response regulator PhoB"/>
    <property type="match status" value="1"/>
</dbReference>
<dbReference type="Gene3D" id="6.10.250.690">
    <property type="match status" value="1"/>
</dbReference>
<reference evidence="12 13" key="1">
    <citation type="submission" date="2016-11" db="EMBL/GenBank/DDBJ databases">
        <authorList>
            <person name="Jaros S."/>
            <person name="Januszkiewicz K."/>
            <person name="Wedrychowicz H."/>
        </authorList>
    </citation>
    <scope>NUCLEOTIDE SEQUENCE [LARGE SCALE GENOMIC DNA]</scope>
    <source>
        <strain evidence="12 13">DSM 17459</strain>
    </source>
</reference>
<dbReference type="Pfam" id="PF00072">
    <property type="entry name" value="Response_reg"/>
    <property type="match status" value="1"/>
</dbReference>
<dbReference type="InterPro" id="IPR001867">
    <property type="entry name" value="OmpR/PhoB-type_DNA-bd"/>
</dbReference>
<dbReference type="CDD" id="cd17574">
    <property type="entry name" value="REC_OmpR"/>
    <property type="match status" value="1"/>
</dbReference>
<keyword evidence="13" id="KW-1185">Reference proteome</keyword>
<keyword evidence="6" id="KW-0804">Transcription</keyword>
<dbReference type="InterPro" id="IPR036388">
    <property type="entry name" value="WH-like_DNA-bd_sf"/>
</dbReference>
<proteinExistence type="predicted"/>
<protein>
    <recommendedName>
        <fullName evidence="1">Stage 0 sporulation protein A homolog</fullName>
    </recommendedName>
</protein>
<dbReference type="InterPro" id="IPR001789">
    <property type="entry name" value="Sig_transdc_resp-reg_receiver"/>
</dbReference>
<dbReference type="Gene3D" id="3.40.50.2300">
    <property type="match status" value="1"/>
</dbReference>
<dbReference type="Pfam" id="PF00486">
    <property type="entry name" value="Trans_reg_C"/>
    <property type="match status" value="1"/>
</dbReference>
<evidence type="ECO:0000256" key="8">
    <source>
        <dbReference type="PROSITE-ProRule" id="PRU00169"/>
    </source>
</evidence>
<feature type="DNA-binding region" description="OmpR/PhoB-type" evidence="9">
    <location>
        <begin position="125"/>
        <end position="224"/>
    </location>
</feature>
<evidence type="ECO:0000256" key="6">
    <source>
        <dbReference type="ARBA" id="ARBA00023163"/>
    </source>
</evidence>
<sequence length="224" mass="26468">MEYKILMVDDDKELLKMLRNYFEIKGYSVITAENGWEAVERIRLQPDILLLDVNMPKMDGLEVCRQIRDKISCPIIFLTAKAEEQDRVNGLLSGGDDYILKPFSLRELEARITAHLKREERHKAKPDYRFRDGLLIDYTAKRVQIGETYLELTKLEYDIMEFLSMNPGQVFDKERIYEKVCGYDGEGDSRVVTELVRRIRKKTGQYTETEYIETVWGMGYRWKQ</sequence>
<dbReference type="GO" id="GO:0006355">
    <property type="term" value="P:regulation of DNA-templated transcription"/>
    <property type="evidence" value="ECO:0007669"/>
    <property type="project" value="InterPro"/>
</dbReference>
<evidence type="ECO:0000259" key="10">
    <source>
        <dbReference type="PROSITE" id="PS50110"/>
    </source>
</evidence>
<dbReference type="GO" id="GO:0000156">
    <property type="term" value="F:phosphorelay response regulator activity"/>
    <property type="evidence" value="ECO:0007669"/>
    <property type="project" value="TreeGrafter"/>
</dbReference>
<dbReference type="STRING" id="1122155.SAMN02745158_00568"/>
<dbReference type="CDD" id="cd00383">
    <property type="entry name" value="trans_reg_C"/>
    <property type="match status" value="1"/>
</dbReference>
<keyword evidence="5 9" id="KW-0238">DNA-binding</keyword>
<evidence type="ECO:0000256" key="7">
    <source>
        <dbReference type="ARBA" id="ARBA00024867"/>
    </source>
</evidence>
<keyword evidence="2 8" id="KW-0597">Phosphoprotein</keyword>
<keyword evidence="4" id="KW-0805">Transcription regulation</keyword>
<evidence type="ECO:0000256" key="9">
    <source>
        <dbReference type="PROSITE-ProRule" id="PRU01091"/>
    </source>
</evidence>
<dbReference type="PANTHER" id="PTHR48111:SF2">
    <property type="entry name" value="RESPONSE REGULATOR SAER"/>
    <property type="match status" value="1"/>
</dbReference>
<evidence type="ECO:0000259" key="11">
    <source>
        <dbReference type="PROSITE" id="PS51755"/>
    </source>
</evidence>
<dbReference type="OrthoDB" id="9790442at2"/>
<dbReference type="InterPro" id="IPR039420">
    <property type="entry name" value="WalR-like"/>
</dbReference>
<keyword evidence="3" id="KW-0902">Two-component regulatory system</keyword>
<evidence type="ECO:0000313" key="12">
    <source>
        <dbReference type="EMBL" id="SHE47472.1"/>
    </source>
</evidence>
<evidence type="ECO:0000256" key="3">
    <source>
        <dbReference type="ARBA" id="ARBA00023012"/>
    </source>
</evidence>
<dbReference type="GO" id="GO:0000976">
    <property type="term" value="F:transcription cis-regulatory region binding"/>
    <property type="evidence" value="ECO:0007669"/>
    <property type="project" value="TreeGrafter"/>
</dbReference>
<dbReference type="AlphaFoldDB" id="A0A1M4TSN5"/>
<evidence type="ECO:0000256" key="4">
    <source>
        <dbReference type="ARBA" id="ARBA00023015"/>
    </source>
</evidence>
<dbReference type="SMART" id="SM00862">
    <property type="entry name" value="Trans_reg_C"/>
    <property type="match status" value="1"/>
</dbReference>
<comment type="function">
    <text evidence="7">May play the central regulatory role in sporulation. It may be an element of the effector pathway responsible for the activation of sporulation genes in response to nutritional stress. Spo0A may act in concert with spo0H (a sigma factor) to control the expression of some genes that are critical to the sporulation process.</text>
</comment>
<gene>
    <name evidence="12" type="ORF">SAMN02745158_00568</name>
</gene>
<dbReference type="Gene3D" id="1.10.10.10">
    <property type="entry name" value="Winged helix-like DNA-binding domain superfamily/Winged helix DNA-binding domain"/>
    <property type="match status" value="1"/>
</dbReference>
<name>A0A1M4TSN5_9CLOT</name>
<evidence type="ECO:0000256" key="5">
    <source>
        <dbReference type="ARBA" id="ARBA00023125"/>
    </source>
</evidence>
<evidence type="ECO:0000256" key="1">
    <source>
        <dbReference type="ARBA" id="ARBA00018672"/>
    </source>
</evidence>
<dbReference type="RefSeq" id="WP_072848862.1">
    <property type="nucleotide sequence ID" value="NZ_FQVI01000002.1"/>
</dbReference>
<feature type="domain" description="OmpR/PhoB-type" evidence="11">
    <location>
        <begin position="125"/>
        <end position="224"/>
    </location>
</feature>
<dbReference type="GO" id="GO:0005829">
    <property type="term" value="C:cytosol"/>
    <property type="evidence" value="ECO:0007669"/>
    <property type="project" value="TreeGrafter"/>
</dbReference>
<dbReference type="EMBL" id="FQVI01000002">
    <property type="protein sequence ID" value="SHE47472.1"/>
    <property type="molecule type" value="Genomic_DNA"/>
</dbReference>
<dbReference type="GO" id="GO:0032993">
    <property type="term" value="C:protein-DNA complex"/>
    <property type="evidence" value="ECO:0007669"/>
    <property type="project" value="TreeGrafter"/>
</dbReference>
<dbReference type="PANTHER" id="PTHR48111">
    <property type="entry name" value="REGULATOR OF RPOS"/>
    <property type="match status" value="1"/>
</dbReference>
<dbReference type="SUPFAM" id="SSF52172">
    <property type="entry name" value="CheY-like"/>
    <property type="match status" value="1"/>
</dbReference>
<dbReference type="PROSITE" id="PS51755">
    <property type="entry name" value="OMPR_PHOB"/>
    <property type="match status" value="1"/>
</dbReference>
<organism evidence="12 13">
    <name type="scientific">Lactonifactor longoviformis DSM 17459</name>
    <dbReference type="NCBI Taxonomy" id="1122155"/>
    <lineage>
        <taxon>Bacteria</taxon>
        <taxon>Bacillati</taxon>
        <taxon>Bacillota</taxon>
        <taxon>Clostridia</taxon>
        <taxon>Eubacteriales</taxon>
        <taxon>Clostridiaceae</taxon>
        <taxon>Lactonifactor</taxon>
    </lineage>
</organism>
<dbReference type="InterPro" id="IPR011006">
    <property type="entry name" value="CheY-like_superfamily"/>
</dbReference>
<feature type="modified residue" description="4-aspartylphosphate" evidence="8">
    <location>
        <position position="52"/>
    </location>
</feature>